<dbReference type="GO" id="GO:0000150">
    <property type="term" value="F:DNA strand exchange activity"/>
    <property type="evidence" value="ECO:0007669"/>
    <property type="project" value="InterPro"/>
</dbReference>
<feature type="domain" description="Resolvase/invertase-type recombinase catalytic" evidence="1">
    <location>
        <begin position="9"/>
        <end position="157"/>
    </location>
</feature>
<dbReference type="InterPro" id="IPR025378">
    <property type="entry name" value="DUF4368"/>
</dbReference>
<dbReference type="Gene3D" id="3.90.1750.20">
    <property type="entry name" value="Putative Large Serine Recombinase, Chain B, Domain 2"/>
    <property type="match status" value="1"/>
</dbReference>
<dbReference type="STRING" id="37658.SAMN05661086_02599"/>
<protein>
    <submittedName>
        <fullName evidence="3">Site-specific DNA recombinase</fullName>
    </submittedName>
</protein>
<dbReference type="Pfam" id="PF00239">
    <property type="entry name" value="Resolvase"/>
    <property type="match status" value="1"/>
</dbReference>
<dbReference type="InterPro" id="IPR025827">
    <property type="entry name" value="Zn_ribbon_recom_dom"/>
</dbReference>
<evidence type="ECO:0000313" key="3">
    <source>
        <dbReference type="EMBL" id="SFR93620.1"/>
    </source>
</evidence>
<dbReference type="InterPro" id="IPR011109">
    <property type="entry name" value="DNA_bind_recombinase_dom"/>
</dbReference>
<dbReference type="Pfam" id="PF07508">
    <property type="entry name" value="Recombinase"/>
    <property type="match status" value="1"/>
</dbReference>
<proteinExistence type="predicted"/>
<evidence type="ECO:0000259" key="2">
    <source>
        <dbReference type="PROSITE" id="PS51737"/>
    </source>
</evidence>
<evidence type="ECO:0000313" key="4">
    <source>
        <dbReference type="Proteomes" id="UP000199659"/>
    </source>
</evidence>
<keyword evidence="4" id="KW-1185">Reference proteome</keyword>
<dbReference type="PROSITE" id="PS51737">
    <property type="entry name" value="RECOMBINASE_DNA_BIND"/>
    <property type="match status" value="1"/>
</dbReference>
<dbReference type="Pfam" id="PF14287">
    <property type="entry name" value="DUF4368"/>
    <property type="match status" value="1"/>
</dbReference>
<dbReference type="RefSeq" id="WP_242940538.1">
    <property type="nucleotide sequence ID" value="NZ_FOYZ01000010.1"/>
</dbReference>
<dbReference type="SUPFAM" id="SSF53041">
    <property type="entry name" value="Resolvase-like"/>
    <property type="match status" value="1"/>
</dbReference>
<reference evidence="3 4" key="1">
    <citation type="submission" date="2016-10" db="EMBL/GenBank/DDBJ databases">
        <authorList>
            <person name="de Groot N.N."/>
        </authorList>
    </citation>
    <scope>NUCLEOTIDE SEQUENCE [LARGE SCALE GENOMIC DNA]</scope>
    <source>
        <strain evidence="3 4">743A</strain>
    </source>
</reference>
<dbReference type="InterPro" id="IPR038109">
    <property type="entry name" value="DNA_bind_recomb_sf"/>
</dbReference>
<dbReference type="InterPro" id="IPR006119">
    <property type="entry name" value="Resolv_N"/>
</dbReference>
<accession>A0A1I6KRS8</accession>
<dbReference type="Proteomes" id="UP000199659">
    <property type="component" value="Unassembled WGS sequence"/>
</dbReference>
<dbReference type="CDD" id="cd03770">
    <property type="entry name" value="SR_TndX_transposase"/>
    <property type="match status" value="1"/>
</dbReference>
<dbReference type="Pfam" id="PF13408">
    <property type="entry name" value="Zn_ribbon_recom"/>
    <property type="match status" value="1"/>
</dbReference>
<dbReference type="AlphaFoldDB" id="A0A1I6KRS8"/>
<dbReference type="PANTHER" id="PTHR30461">
    <property type="entry name" value="DNA-INVERTASE FROM LAMBDOID PROPHAGE"/>
    <property type="match status" value="1"/>
</dbReference>
<dbReference type="InterPro" id="IPR036162">
    <property type="entry name" value="Resolvase-like_N_sf"/>
</dbReference>
<dbReference type="PANTHER" id="PTHR30461:SF23">
    <property type="entry name" value="DNA RECOMBINASE-RELATED"/>
    <property type="match status" value="1"/>
</dbReference>
<evidence type="ECO:0000259" key="1">
    <source>
        <dbReference type="PROSITE" id="PS51736"/>
    </source>
</evidence>
<feature type="domain" description="Recombinase" evidence="2">
    <location>
        <begin position="165"/>
        <end position="309"/>
    </location>
</feature>
<dbReference type="SMART" id="SM00857">
    <property type="entry name" value="Resolvase"/>
    <property type="match status" value="1"/>
</dbReference>
<dbReference type="EMBL" id="FOYZ01000010">
    <property type="protein sequence ID" value="SFR93620.1"/>
    <property type="molecule type" value="Genomic_DNA"/>
</dbReference>
<organism evidence="3 4">
    <name type="scientific">Anaeromicropila populeti</name>
    <dbReference type="NCBI Taxonomy" id="37658"/>
    <lineage>
        <taxon>Bacteria</taxon>
        <taxon>Bacillati</taxon>
        <taxon>Bacillota</taxon>
        <taxon>Clostridia</taxon>
        <taxon>Lachnospirales</taxon>
        <taxon>Lachnospiraceae</taxon>
        <taxon>Anaeromicropila</taxon>
    </lineage>
</organism>
<name>A0A1I6KRS8_9FIRM</name>
<sequence>MNSKTMQYYAALYLRLSKDDDGAMESASITTQKKMLIAYAKEKGFRIVDIYIDDGYSGTNFERPEFKRMIRDIERKKVNMVITKDLSRLGRDYITTGQYTEIFFPVHEVRYIAVNDGYDSESLHNDIAPFKNIVNEMYARDISQKIKSSFETKMREGSFIGNFAPYGYKKAPDNKNQLIVDETAASVVKKIFHLAEEGSKPKEIADLLNESKILTPALYRCLSRPYLNVENYTKRKEWTSSTISKILKNMVYLGHMVQGKTTKVSFKSQRMITAPRERWIIVEHTHEPIISQKTFEKVRWQMTSRRSCKKGNFQNIFSGIAKCMDCGKNMSTTGTRKKGTVTNLVCGGYKLFGSKECSNHFVDYGILYQIVLNEIKKQIILSDEDRQVIGKVLKNRVLQVDGQESDRQNKKISCLKARDRELDFIIKKLYEDTISGKISEERFRKLSGSYEEEQKDIKEEILQIQQKIAYSSTSKPDDEMVYNLLSKYLNVTELTQEILYELVDRIEIGQGGYEQTPEGKRKRQEIKIYYKFMRRDVSETV</sequence>
<dbReference type="GO" id="GO:0003677">
    <property type="term" value="F:DNA binding"/>
    <property type="evidence" value="ECO:0007669"/>
    <property type="project" value="InterPro"/>
</dbReference>
<dbReference type="Gene3D" id="3.40.50.1390">
    <property type="entry name" value="Resolvase, N-terminal catalytic domain"/>
    <property type="match status" value="1"/>
</dbReference>
<gene>
    <name evidence="3" type="ORF">SAMN05661086_02599</name>
</gene>
<dbReference type="PROSITE" id="PS51736">
    <property type="entry name" value="RECOMBINASES_3"/>
    <property type="match status" value="1"/>
</dbReference>
<dbReference type="InterPro" id="IPR050639">
    <property type="entry name" value="SSR_resolvase"/>
</dbReference>